<keyword evidence="3" id="KW-1185">Reference proteome</keyword>
<dbReference type="AlphaFoldDB" id="A0A9D4US63"/>
<accession>A0A9D4US63</accession>
<organism evidence="2 3">
    <name type="scientific">Adiantum capillus-veneris</name>
    <name type="common">Maidenhair fern</name>
    <dbReference type="NCBI Taxonomy" id="13818"/>
    <lineage>
        <taxon>Eukaryota</taxon>
        <taxon>Viridiplantae</taxon>
        <taxon>Streptophyta</taxon>
        <taxon>Embryophyta</taxon>
        <taxon>Tracheophyta</taxon>
        <taxon>Polypodiopsida</taxon>
        <taxon>Polypodiidae</taxon>
        <taxon>Polypodiales</taxon>
        <taxon>Pteridineae</taxon>
        <taxon>Pteridaceae</taxon>
        <taxon>Vittarioideae</taxon>
        <taxon>Adiantum</taxon>
    </lineage>
</organism>
<evidence type="ECO:0000313" key="2">
    <source>
        <dbReference type="EMBL" id="KAI5073093.1"/>
    </source>
</evidence>
<name>A0A9D4US63_ADICA</name>
<gene>
    <name evidence="2" type="ORF">GOP47_0011106</name>
</gene>
<feature type="compositionally biased region" description="Polar residues" evidence="1">
    <location>
        <begin position="1"/>
        <end position="15"/>
    </location>
</feature>
<feature type="region of interest" description="Disordered" evidence="1">
    <location>
        <begin position="1"/>
        <end position="23"/>
    </location>
</feature>
<protein>
    <submittedName>
        <fullName evidence="2">Uncharacterized protein</fullName>
    </submittedName>
</protein>
<dbReference type="Proteomes" id="UP000886520">
    <property type="component" value="Chromosome 11"/>
</dbReference>
<reference evidence="2" key="1">
    <citation type="submission" date="2021-01" db="EMBL/GenBank/DDBJ databases">
        <title>Adiantum capillus-veneris genome.</title>
        <authorList>
            <person name="Fang Y."/>
            <person name="Liao Q."/>
        </authorList>
    </citation>
    <scope>NUCLEOTIDE SEQUENCE</scope>
    <source>
        <strain evidence="2">H3</strain>
        <tissue evidence="2">Leaf</tissue>
    </source>
</reference>
<evidence type="ECO:0000313" key="3">
    <source>
        <dbReference type="Proteomes" id="UP000886520"/>
    </source>
</evidence>
<comment type="caution">
    <text evidence="2">The sequence shown here is derived from an EMBL/GenBank/DDBJ whole genome shotgun (WGS) entry which is preliminary data.</text>
</comment>
<evidence type="ECO:0000256" key="1">
    <source>
        <dbReference type="SAM" id="MobiDB-lite"/>
    </source>
</evidence>
<proteinExistence type="predicted"/>
<dbReference type="EMBL" id="JABFUD020000011">
    <property type="protein sequence ID" value="KAI5073093.1"/>
    <property type="molecule type" value="Genomic_DNA"/>
</dbReference>
<sequence>MEQQTSIQMRAQATNVHELHESSMETVTEGSLLVVDVDVEPLAIQLHVVEDATVEVEQK</sequence>